<dbReference type="STRING" id="1454003.AW10_00404"/>
<dbReference type="InterPro" id="IPR049886">
    <property type="entry name" value="CFI_box_CTERM_dom"/>
</dbReference>
<dbReference type="EMBL" id="JEMX01000010">
    <property type="protein sequence ID" value="EXI82618.1"/>
    <property type="molecule type" value="Genomic_DNA"/>
</dbReference>
<organism evidence="1 2">
    <name type="scientific">Candidatus Accumulibacter appositus</name>
    <dbReference type="NCBI Taxonomy" id="1454003"/>
    <lineage>
        <taxon>Bacteria</taxon>
        <taxon>Pseudomonadati</taxon>
        <taxon>Pseudomonadota</taxon>
        <taxon>Betaproteobacteria</taxon>
        <taxon>Candidatus Accumulibacter</taxon>
    </lineage>
</organism>
<comment type="caution">
    <text evidence="1">The sequence shown here is derived from an EMBL/GenBank/DDBJ whole genome shotgun (WGS) entry which is preliminary data.</text>
</comment>
<protein>
    <submittedName>
        <fullName evidence="1">Uncharacterized protein</fullName>
    </submittedName>
</protein>
<dbReference type="NCBIfam" id="NF041770">
    <property type="entry name" value="CFI_box_CTERM"/>
    <property type="match status" value="1"/>
</dbReference>
<sequence>MGKRSRRPVSGRMVSASDLAQMGRCERLVVFEHLHGTRRTAGQQRARARGLVEHEHFYREGLAASAQAARKGRCFIATCVFGEAWQTEVLRRFRDEALRPSAWGRRVIRLYYRGAPGICVVLRRWPPLQVPVRMVLGAIATGLRWWSGLRGGGKCRR</sequence>
<evidence type="ECO:0000313" key="2">
    <source>
        <dbReference type="Proteomes" id="UP000021816"/>
    </source>
</evidence>
<gene>
    <name evidence="1" type="ORF">AW10_00404</name>
</gene>
<dbReference type="AlphaFoldDB" id="A0A011NIJ9"/>
<accession>A0A011NIJ9</accession>
<evidence type="ECO:0000313" key="1">
    <source>
        <dbReference type="EMBL" id="EXI82618.1"/>
    </source>
</evidence>
<proteinExistence type="predicted"/>
<name>A0A011NIJ9_9PROT</name>
<reference evidence="1 2" key="1">
    <citation type="submission" date="2014-02" db="EMBL/GenBank/DDBJ databases">
        <title>Expanding our view of genomic diversity in Candidatus Accumulibacter clades.</title>
        <authorList>
            <person name="Skennerton C.T."/>
            <person name="Barr J.J."/>
            <person name="Slater F.R."/>
            <person name="Bond P.L."/>
            <person name="Tyson G.W."/>
        </authorList>
    </citation>
    <scope>NUCLEOTIDE SEQUENCE [LARGE SCALE GENOMIC DNA]</scope>
    <source>
        <strain evidence="2">BA-92</strain>
    </source>
</reference>
<dbReference type="Proteomes" id="UP000021816">
    <property type="component" value="Unassembled WGS sequence"/>
</dbReference>